<organism evidence="4 5">
    <name type="scientific">Streptomyces thermolineatus</name>
    <dbReference type="NCBI Taxonomy" id="44033"/>
    <lineage>
        <taxon>Bacteria</taxon>
        <taxon>Bacillati</taxon>
        <taxon>Actinomycetota</taxon>
        <taxon>Actinomycetes</taxon>
        <taxon>Kitasatosporales</taxon>
        <taxon>Streptomycetaceae</taxon>
        <taxon>Streptomyces</taxon>
    </lineage>
</organism>
<dbReference type="InterPro" id="IPR034660">
    <property type="entry name" value="DinB/YfiT-like"/>
</dbReference>
<comment type="caution">
    <text evidence="4">The sequence shown here is derived from an EMBL/GenBank/DDBJ whole genome shotgun (WGS) entry which is preliminary data.</text>
</comment>
<evidence type="ECO:0000259" key="2">
    <source>
        <dbReference type="Pfam" id="PF07398"/>
    </source>
</evidence>
<proteinExistence type="predicted"/>
<dbReference type="RefSeq" id="WP_344385837.1">
    <property type="nucleotide sequence ID" value="NZ_BAAATA010000046.1"/>
</dbReference>
<dbReference type="NCBIfam" id="TIGR03083">
    <property type="entry name" value="maleylpyruvate isomerase family mycothiol-dependent enzyme"/>
    <property type="match status" value="1"/>
</dbReference>
<dbReference type="InterPro" id="IPR036527">
    <property type="entry name" value="SCP2_sterol-bd_dom_sf"/>
</dbReference>
<accession>A0ABP6A3F8</accession>
<sequence>MTDAQTPPQGLLEQVSRAHARVLGLLDGRDDGWVRADTALPGWTRGHVLKHLADNARALDRQARFALQGRLVDVYDGGPAGRDLSIEQGASLPLARLREELESAQQDLEDTWALLTAEDWGRPVSFRNATVLDTVPARWREAEIHAVDLAPGCRPRDWPLPFALHALDFLSARVPEGVRLVLRATDHDFAEALGTGATVEVSGTVRDLAAWMAGRSTDGPLHTSAGELPELGPWPAASAPAR</sequence>
<dbReference type="Pfam" id="PF07398">
    <property type="entry name" value="MDMPI_C"/>
    <property type="match status" value="1"/>
</dbReference>
<keyword evidence="5" id="KW-1185">Reference proteome</keyword>
<evidence type="ECO:0000256" key="1">
    <source>
        <dbReference type="SAM" id="MobiDB-lite"/>
    </source>
</evidence>
<feature type="domain" description="Mycothiol-dependent maleylpyruvate isomerase metal-binding" evidence="3">
    <location>
        <begin position="16"/>
        <end position="150"/>
    </location>
</feature>
<dbReference type="GO" id="GO:0016853">
    <property type="term" value="F:isomerase activity"/>
    <property type="evidence" value="ECO:0007669"/>
    <property type="project" value="UniProtKB-KW"/>
</dbReference>
<dbReference type="Gene3D" id="1.20.120.450">
    <property type="entry name" value="dinb family like domain"/>
    <property type="match status" value="1"/>
</dbReference>
<name>A0ABP6A3F8_9ACTN</name>
<protein>
    <submittedName>
        <fullName evidence="4">Maleylpyruvate isomerase family mycothiol-dependent enzyme</fullName>
    </submittedName>
</protein>
<evidence type="ECO:0000259" key="3">
    <source>
        <dbReference type="Pfam" id="PF11716"/>
    </source>
</evidence>
<feature type="domain" description="MDMPI C-terminal" evidence="2">
    <location>
        <begin position="157"/>
        <end position="232"/>
    </location>
</feature>
<dbReference type="InterPro" id="IPR017517">
    <property type="entry name" value="Maleyloyr_isom"/>
</dbReference>
<feature type="region of interest" description="Disordered" evidence="1">
    <location>
        <begin position="220"/>
        <end position="242"/>
    </location>
</feature>
<dbReference type="InterPro" id="IPR010872">
    <property type="entry name" value="MDMPI_C-term_domain"/>
</dbReference>
<evidence type="ECO:0000313" key="4">
    <source>
        <dbReference type="EMBL" id="GAA2509047.1"/>
    </source>
</evidence>
<dbReference type="Proteomes" id="UP001501358">
    <property type="component" value="Unassembled WGS sequence"/>
</dbReference>
<dbReference type="Pfam" id="PF11716">
    <property type="entry name" value="MDMPI_N"/>
    <property type="match status" value="1"/>
</dbReference>
<dbReference type="SUPFAM" id="SSF109854">
    <property type="entry name" value="DinB/YfiT-like putative metalloenzymes"/>
    <property type="match status" value="1"/>
</dbReference>
<keyword evidence="4" id="KW-0413">Isomerase</keyword>
<dbReference type="InterPro" id="IPR024344">
    <property type="entry name" value="MDMPI_metal-binding"/>
</dbReference>
<evidence type="ECO:0000313" key="5">
    <source>
        <dbReference type="Proteomes" id="UP001501358"/>
    </source>
</evidence>
<reference evidence="5" key="1">
    <citation type="journal article" date="2019" name="Int. J. Syst. Evol. Microbiol.">
        <title>The Global Catalogue of Microorganisms (GCM) 10K type strain sequencing project: providing services to taxonomists for standard genome sequencing and annotation.</title>
        <authorList>
            <consortium name="The Broad Institute Genomics Platform"/>
            <consortium name="The Broad Institute Genome Sequencing Center for Infectious Disease"/>
            <person name="Wu L."/>
            <person name="Ma J."/>
        </authorList>
    </citation>
    <scope>NUCLEOTIDE SEQUENCE [LARGE SCALE GENOMIC DNA]</scope>
    <source>
        <strain evidence="5">JCM 6307</strain>
    </source>
</reference>
<dbReference type="SUPFAM" id="SSF55718">
    <property type="entry name" value="SCP-like"/>
    <property type="match status" value="1"/>
</dbReference>
<dbReference type="EMBL" id="BAAATA010000046">
    <property type="protein sequence ID" value="GAA2509047.1"/>
    <property type="molecule type" value="Genomic_DNA"/>
</dbReference>
<dbReference type="Gene3D" id="3.30.1050.20">
    <property type="match status" value="1"/>
</dbReference>
<gene>
    <name evidence="4" type="ORF">GCM10010406_51890</name>
</gene>